<dbReference type="PANTHER" id="PTHR11524">
    <property type="entry name" value="60S RIBOSOMAL PROTEIN L7"/>
    <property type="match status" value="1"/>
</dbReference>
<dbReference type="Proteomes" id="UP000256877">
    <property type="component" value="Unassembled WGS sequence"/>
</dbReference>
<dbReference type="PANTHER" id="PTHR11524:SF16">
    <property type="entry name" value="LARGE RIBOSOMAL SUBUNIT PROTEIN UL30"/>
    <property type="match status" value="1"/>
</dbReference>
<evidence type="ECO:0000313" key="7">
    <source>
        <dbReference type="EMBL" id="RFA94479.1"/>
    </source>
</evidence>
<gene>
    <name evidence="4" type="primary">rpl30</name>
    <name evidence="7" type="ORF">CGL51_10210</name>
    <name evidence="8" type="ORF">CGL52_12785</name>
    <name evidence="6" type="ORF">HA333_08525</name>
</gene>
<comment type="subunit">
    <text evidence="4">Part of the 50S ribosomal subunit.</text>
</comment>
<dbReference type="EMBL" id="DUJP01000029">
    <property type="protein sequence ID" value="HII47469.1"/>
    <property type="molecule type" value="Genomic_DNA"/>
</dbReference>
<dbReference type="SUPFAM" id="SSF55129">
    <property type="entry name" value="Ribosomal protein L30p/L7e"/>
    <property type="match status" value="1"/>
</dbReference>
<dbReference type="InterPro" id="IPR005997">
    <property type="entry name" value="Ribosomal_uL30_arc"/>
</dbReference>
<dbReference type="HAMAP" id="MF_01371_A">
    <property type="entry name" value="Ribosomal_uL30_A"/>
    <property type="match status" value="1"/>
</dbReference>
<keyword evidence="3 4" id="KW-0687">Ribonucleoprotein</keyword>
<comment type="caution">
    <text evidence="8">The sequence shown here is derived from an EMBL/GenBank/DDBJ whole genome shotgun (WGS) entry which is preliminary data.</text>
</comment>
<dbReference type="GO" id="GO:0022625">
    <property type="term" value="C:cytosolic large ribosomal subunit"/>
    <property type="evidence" value="ECO:0007669"/>
    <property type="project" value="UniProtKB-UniRule"/>
</dbReference>
<dbReference type="Proteomes" id="UP000651120">
    <property type="component" value="Unassembled WGS sequence"/>
</dbReference>
<accession>A0A371QY59</accession>
<evidence type="ECO:0000256" key="4">
    <source>
        <dbReference type="HAMAP-Rule" id="MF_01371"/>
    </source>
</evidence>
<comment type="similarity">
    <text evidence="1 4">Belongs to the universal ribosomal protein uL30 family.</text>
</comment>
<dbReference type="GO" id="GO:0006412">
    <property type="term" value="P:translation"/>
    <property type="evidence" value="ECO:0007669"/>
    <property type="project" value="UniProtKB-UniRule"/>
</dbReference>
<organism evidence="8 9">
    <name type="scientific">Pyrobaculum aerophilum</name>
    <dbReference type="NCBI Taxonomy" id="13773"/>
    <lineage>
        <taxon>Archaea</taxon>
        <taxon>Thermoproteota</taxon>
        <taxon>Thermoprotei</taxon>
        <taxon>Thermoproteales</taxon>
        <taxon>Thermoproteaceae</taxon>
        <taxon>Pyrobaculum</taxon>
    </lineage>
</organism>
<keyword evidence="2 4" id="KW-0689">Ribosomal protein</keyword>
<evidence type="ECO:0000313" key="10">
    <source>
        <dbReference type="Proteomes" id="UP000257123"/>
    </source>
</evidence>
<dbReference type="InterPro" id="IPR039699">
    <property type="entry name" value="Ribosomal_uL30"/>
</dbReference>
<sequence length="177" mass="20201">MAQQEKVVYPRYAVIRLRGIPTTPRDIAVTLDLLRLRRKFTMVVVKGSPSVMGMIQKVNDWVTWGEIDADTLAEVLRKRGRIVGDKPLTLEYLQKWGWHSFEEIALAYVAGEIDSLSCGKKMRIKEGERPPCIPYLKPFFRLHPPRGGLNSVKLHFSVGGDLGYRGPLINDLIRRML</sequence>
<dbReference type="CDD" id="cd01657">
    <property type="entry name" value="Ribosomal_L7_archeal_euk"/>
    <property type="match status" value="1"/>
</dbReference>
<feature type="domain" description="Large ribosomal subunit protein uL30-like ferredoxin-like fold" evidence="5">
    <location>
        <begin position="12"/>
        <end position="62"/>
    </location>
</feature>
<dbReference type="GO" id="GO:0003735">
    <property type="term" value="F:structural constituent of ribosome"/>
    <property type="evidence" value="ECO:0007669"/>
    <property type="project" value="UniProtKB-UniRule"/>
</dbReference>
<evidence type="ECO:0000313" key="8">
    <source>
        <dbReference type="EMBL" id="RFA95494.1"/>
    </source>
</evidence>
<reference evidence="6" key="2">
    <citation type="journal article" date="2020" name="bioRxiv">
        <title>A rank-normalized archaeal taxonomy based on genome phylogeny resolves widespread incomplete and uneven classifications.</title>
        <authorList>
            <person name="Rinke C."/>
            <person name="Chuvochina M."/>
            <person name="Mussig A.J."/>
            <person name="Chaumeil P.-A."/>
            <person name="Waite D.W."/>
            <person name="Whitman W.B."/>
            <person name="Parks D.H."/>
            <person name="Hugenholtz P."/>
        </authorList>
    </citation>
    <scope>NUCLEOTIDE SEQUENCE</scope>
    <source>
        <strain evidence="6">UBA8839</strain>
    </source>
</reference>
<evidence type="ECO:0000256" key="2">
    <source>
        <dbReference type="ARBA" id="ARBA00022980"/>
    </source>
</evidence>
<evidence type="ECO:0000256" key="1">
    <source>
        <dbReference type="ARBA" id="ARBA00007594"/>
    </source>
</evidence>
<dbReference type="OMA" id="DYITWGE"/>
<protein>
    <recommendedName>
        <fullName evidence="4">Large ribosomal subunit protein uL30</fullName>
    </recommendedName>
</protein>
<dbReference type="GO" id="GO:0003723">
    <property type="term" value="F:RNA binding"/>
    <property type="evidence" value="ECO:0007669"/>
    <property type="project" value="TreeGrafter"/>
</dbReference>
<dbReference type="AlphaFoldDB" id="A0A371QY59"/>
<dbReference type="InterPro" id="IPR016082">
    <property type="entry name" value="Ribosomal_uL30_ferredoxin-like"/>
</dbReference>
<dbReference type="InterPro" id="IPR035808">
    <property type="entry name" value="Ribosomal_uL30_euk_arc"/>
</dbReference>
<dbReference type="GO" id="GO:0000463">
    <property type="term" value="P:maturation of LSU-rRNA from tricistronic rRNA transcript (SSU-rRNA, 5.8S rRNA, LSU-rRNA)"/>
    <property type="evidence" value="ECO:0007669"/>
    <property type="project" value="TreeGrafter"/>
</dbReference>
<dbReference type="NCBIfam" id="TIGR01309">
    <property type="entry name" value="uL30_arch"/>
    <property type="match status" value="1"/>
</dbReference>
<evidence type="ECO:0000259" key="5">
    <source>
        <dbReference type="Pfam" id="PF00327"/>
    </source>
</evidence>
<dbReference type="InterPro" id="IPR036919">
    <property type="entry name" value="Ribo_uL30_ferredoxin-like_sf"/>
</dbReference>
<dbReference type="EMBL" id="NMUE01000037">
    <property type="protein sequence ID" value="RFA94479.1"/>
    <property type="molecule type" value="Genomic_DNA"/>
</dbReference>
<dbReference type="NCBIfam" id="NF004711">
    <property type="entry name" value="PRK06049.1"/>
    <property type="match status" value="1"/>
</dbReference>
<dbReference type="Pfam" id="PF00327">
    <property type="entry name" value="Ribosomal_L30"/>
    <property type="match status" value="1"/>
</dbReference>
<dbReference type="Gene3D" id="1.10.15.30">
    <property type="match status" value="1"/>
</dbReference>
<dbReference type="Proteomes" id="UP000257123">
    <property type="component" value="Unassembled WGS sequence"/>
</dbReference>
<reference evidence="9 10" key="1">
    <citation type="submission" date="2017-07" db="EMBL/GenBank/DDBJ databases">
        <title>Draft genome sequence of aerobic hyperthermophilic archaea, Pyrobaculum aerophilum YKB31 and YKB32.</title>
        <authorList>
            <person name="Mochizuki T."/>
            <person name="Berliner A.J."/>
            <person name="Yoshida-Takashima Y."/>
            <person name="Takaki Y."/>
            <person name="Nunoura T."/>
            <person name="Takai K."/>
        </authorList>
    </citation>
    <scope>NUCLEOTIDE SEQUENCE [LARGE SCALE GENOMIC DNA]</scope>
    <source>
        <strain evidence="7 10">YKB31</strain>
        <strain evidence="8 9">YKB32</strain>
    </source>
</reference>
<proteinExistence type="inferred from homology"/>
<dbReference type="OrthoDB" id="6379at2157"/>
<dbReference type="Gene3D" id="3.30.1390.20">
    <property type="entry name" value="Ribosomal protein L30, ferredoxin-like fold domain"/>
    <property type="match status" value="1"/>
</dbReference>
<dbReference type="EMBL" id="NMUF01000056">
    <property type="protein sequence ID" value="RFA95494.1"/>
    <property type="molecule type" value="Genomic_DNA"/>
</dbReference>
<dbReference type="FunFam" id="1.10.15.30:FF:000002">
    <property type="entry name" value="50S ribosomal protein L30"/>
    <property type="match status" value="1"/>
</dbReference>
<evidence type="ECO:0000313" key="6">
    <source>
        <dbReference type="EMBL" id="HII47469.1"/>
    </source>
</evidence>
<name>A0A371QY59_9CREN</name>
<evidence type="ECO:0000313" key="9">
    <source>
        <dbReference type="Proteomes" id="UP000256877"/>
    </source>
</evidence>
<evidence type="ECO:0000256" key="3">
    <source>
        <dbReference type="ARBA" id="ARBA00023274"/>
    </source>
</evidence>